<evidence type="ECO:0000256" key="6">
    <source>
        <dbReference type="ARBA" id="ARBA00023133"/>
    </source>
</evidence>
<evidence type="ECO:0000256" key="8">
    <source>
        <dbReference type="SAM" id="MobiDB-lite"/>
    </source>
</evidence>
<dbReference type="GO" id="GO:0004109">
    <property type="term" value="F:coproporphyrinogen oxidase activity"/>
    <property type="evidence" value="ECO:0007669"/>
    <property type="project" value="UniProtKB-EC"/>
</dbReference>
<evidence type="ECO:0000256" key="4">
    <source>
        <dbReference type="ARBA" id="ARBA00012869"/>
    </source>
</evidence>
<dbReference type="PRINTS" id="PR00073">
    <property type="entry name" value="COPRGNOXDASE"/>
</dbReference>
<gene>
    <name evidence="9" type="primary">hemF</name>
    <name evidence="9" type="ORF">IC230_22770</name>
</gene>
<feature type="region of interest" description="Disordered" evidence="8">
    <location>
        <begin position="36"/>
        <end position="60"/>
    </location>
</feature>
<keyword evidence="6" id="KW-0350">Heme biosynthesis</keyword>
<dbReference type="PIRSF" id="PIRSF000166">
    <property type="entry name" value="Coproporphyri_ox"/>
    <property type="match status" value="1"/>
</dbReference>
<dbReference type="InterPro" id="IPR036406">
    <property type="entry name" value="Coprogen_oxidase_aer_sf"/>
</dbReference>
<dbReference type="InterPro" id="IPR001260">
    <property type="entry name" value="Coprogen_oxidase_aer"/>
</dbReference>
<accession>A0A927B5D6</accession>
<dbReference type="EMBL" id="JACXAA010000009">
    <property type="protein sequence ID" value="MBD2755745.1"/>
    <property type="molecule type" value="Genomic_DNA"/>
</dbReference>
<dbReference type="NCBIfam" id="NF003727">
    <property type="entry name" value="PRK05330.1"/>
    <property type="match status" value="1"/>
</dbReference>
<dbReference type="EC" id="1.3.3.3" evidence="4"/>
<comment type="similarity">
    <text evidence="2">Belongs to the aerobic coproporphyrinogen-III oxidase family.</text>
</comment>
<evidence type="ECO:0000313" key="9">
    <source>
        <dbReference type="EMBL" id="MBD2755745.1"/>
    </source>
</evidence>
<evidence type="ECO:0000256" key="7">
    <source>
        <dbReference type="ARBA" id="ARBA00023244"/>
    </source>
</evidence>
<evidence type="ECO:0000256" key="2">
    <source>
        <dbReference type="ARBA" id="ARBA00010644"/>
    </source>
</evidence>
<dbReference type="PANTHER" id="PTHR10755:SF0">
    <property type="entry name" value="OXYGEN-DEPENDENT COPROPORPHYRINOGEN-III OXIDASE, MITOCHONDRIAL"/>
    <property type="match status" value="1"/>
</dbReference>
<dbReference type="AlphaFoldDB" id="A0A927B5D6"/>
<comment type="subunit">
    <text evidence="3">Homodimer.</text>
</comment>
<dbReference type="Gene3D" id="3.40.1500.10">
    <property type="entry name" value="Coproporphyrinogen III oxidase, aerobic"/>
    <property type="match status" value="1"/>
</dbReference>
<evidence type="ECO:0000256" key="5">
    <source>
        <dbReference type="ARBA" id="ARBA00023002"/>
    </source>
</evidence>
<dbReference type="PROSITE" id="PS01021">
    <property type="entry name" value="COPROGEN_OXIDASE"/>
    <property type="match status" value="1"/>
</dbReference>
<evidence type="ECO:0000313" key="10">
    <source>
        <dbReference type="Proteomes" id="UP000653797"/>
    </source>
</evidence>
<dbReference type="GO" id="GO:0006782">
    <property type="term" value="P:protoporphyrinogen IX biosynthetic process"/>
    <property type="evidence" value="ECO:0007669"/>
    <property type="project" value="TreeGrafter"/>
</dbReference>
<keyword evidence="10" id="KW-1185">Reference proteome</keyword>
<dbReference type="Proteomes" id="UP000653797">
    <property type="component" value="Unassembled WGS sequence"/>
</dbReference>
<dbReference type="PANTHER" id="PTHR10755">
    <property type="entry name" value="COPROPORPHYRINOGEN III OXIDASE, MITOCHONDRIAL"/>
    <property type="match status" value="1"/>
</dbReference>
<keyword evidence="7" id="KW-0627">Porphyrin biosynthesis</keyword>
<keyword evidence="5 9" id="KW-0560">Oxidoreductase</keyword>
<organism evidence="9 10">
    <name type="scientific">Spirosoma validum</name>
    <dbReference type="NCBI Taxonomy" id="2771355"/>
    <lineage>
        <taxon>Bacteria</taxon>
        <taxon>Pseudomonadati</taxon>
        <taxon>Bacteroidota</taxon>
        <taxon>Cytophagia</taxon>
        <taxon>Cytophagales</taxon>
        <taxon>Cytophagaceae</taxon>
        <taxon>Spirosoma</taxon>
    </lineage>
</organism>
<evidence type="ECO:0000256" key="3">
    <source>
        <dbReference type="ARBA" id="ARBA00011738"/>
    </source>
</evidence>
<comment type="pathway">
    <text evidence="1">Porphyrin-containing compound metabolism; protoporphyrin-IX biosynthesis; protoporphyrinogen-IX from coproporphyrinogen-III (O2 route): step 1/1.</text>
</comment>
<dbReference type="InterPro" id="IPR018375">
    <property type="entry name" value="Coprogen_oxidase_CS"/>
</dbReference>
<sequence length="309" mass="35653">MISEQSVTKETITRFFMDLQDRICQALEEADGAGQISNTRFREDSWERPGGGGGRSRTLTDGNVIEKGGVGFSAVYGEATEATLRTLQLTEPAEFYATGVSIVLHPRNPMVPIIHMNVRYFEMSTGHSWFGGGIDLTPHYVVEEDARWFHHYLKSVCDRHDPAYYPKFKPWADDYFYIPHRQETRGIGGIFFDYLKPTDASHKADLFAFVQDVGNAFAPIYTHFMHQNRDLPFGEPEKNWQLLRRGRYVEFNLVWDRGTKFGLETNGRTESILMSMPPQANWTYDFHPEPNSREEQTLHLLRKGVEWTD</sequence>
<dbReference type="GO" id="GO:0005737">
    <property type="term" value="C:cytoplasm"/>
    <property type="evidence" value="ECO:0007669"/>
    <property type="project" value="TreeGrafter"/>
</dbReference>
<protein>
    <recommendedName>
        <fullName evidence="4">coproporphyrinogen oxidase</fullName>
        <ecNumber evidence="4">1.3.3.3</ecNumber>
    </recommendedName>
</protein>
<proteinExistence type="inferred from homology"/>
<comment type="caution">
    <text evidence="9">The sequence shown here is derived from an EMBL/GenBank/DDBJ whole genome shotgun (WGS) entry which is preliminary data.</text>
</comment>
<evidence type="ECO:0000256" key="1">
    <source>
        <dbReference type="ARBA" id="ARBA00005168"/>
    </source>
</evidence>
<reference evidence="9" key="1">
    <citation type="submission" date="2020-09" db="EMBL/GenBank/DDBJ databases">
        <authorList>
            <person name="Kim M.K."/>
        </authorList>
    </citation>
    <scope>NUCLEOTIDE SEQUENCE</scope>
    <source>
        <strain evidence="9">BT704</strain>
    </source>
</reference>
<dbReference type="RefSeq" id="WP_191041364.1">
    <property type="nucleotide sequence ID" value="NZ_JACXAA010000009.1"/>
</dbReference>
<dbReference type="SUPFAM" id="SSF102886">
    <property type="entry name" value="Coproporphyrinogen III oxidase"/>
    <property type="match status" value="1"/>
</dbReference>
<dbReference type="Pfam" id="PF01218">
    <property type="entry name" value="Coprogen_oxidas"/>
    <property type="match status" value="1"/>
</dbReference>
<name>A0A927B5D6_9BACT</name>